<dbReference type="PANTHER" id="PTHR33677">
    <property type="entry name" value="TRANSCRIPTIONAL REPRESSOR FRMR-RELATED"/>
    <property type="match status" value="1"/>
</dbReference>
<comment type="caution">
    <text evidence="2">The sequence shown here is derived from an EMBL/GenBank/DDBJ whole genome shotgun (WGS) entry which is preliminary data.</text>
</comment>
<dbReference type="Proteomes" id="UP000609323">
    <property type="component" value="Unassembled WGS sequence"/>
</dbReference>
<dbReference type="Gene3D" id="1.20.58.1000">
    <property type="entry name" value="Metal-sensitive repressor, helix protomer"/>
    <property type="match status" value="1"/>
</dbReference>
<evidence type="ECO:0000313" key="2">
    <source>
        <dbReference type="EMBL" id="GGA31136.1"/>
    </source>
</evidence>
<dbReference type="InterPro" id="IPR003735">
    <property type="entry name" value="Metal_Tscrpt_repr"/>
</dbReference>
<feature type="region of interest" description="Disordered" evidence="1">
    <location>
        <begin position="20"/>
        <end position="57"/>
    </location>
</feature>
<dbReference type="InterPro" id="IPR038390">
    <property type="entry name" value="Metal_Tscrpt_repr_sf"/>
</dbReference>
<dbReference type="PANTHER" id="PTHR33677:SF3">
    <property type="entry name" value="COPPER-SENSING TRANSCRIPTIONAL REPRESSOR RICR"/>
    <property type="match status" value="1"/>
</dbReference>
<keyword evidence="3" id="KW-1185">Reference proteome</keyword>
<name>A0ABQ1FWQ9_9BACL</name>
<evidence type="ECO:0000313" key="3">
    <source>
        <dbReference type="Proteomes" id="UP000609323"/>
    </source>
</evidence>
<reference evidence="3" key="1">
    <citation type="journal article" date="2019" name="Int. J. Syst. Evol. Microbiol.">
        <title>The Global Catalogue of Microorganisms (GCM) 10K type strain sequencing project: providing services to taxonomists for standard genome sequencing and annotation.</title>
        <authorList>
            <consortium name="The Broad Institute Genomics Platform"/>
            <consortium name="The Broad Institute Genome Sequencing Center for Infectious Disease"/>
            <person name="Wu L."/>
            <person name="Ma J."/>
        </authorList>
    </citation>
    <scope>NUCLEOTIDE SEQUENCE [LARGE SCALE GENOMIC DNA]</scope>
    <source>
        <strain evidence="3">CGMCC 1.15044</strain>
    </source>
</reference>
<accession>A0ABQ1FWQ9</accession>
<proteinExistence type="predicted"/>
<organism evidence="2 3">
    <name type="scientific">Paenibacillus physcomitrellae</name>
    <dbReference type="NCBI Taxonomy" id="1619311"/>
    <lineage>
        <taxon>Bacteria</taxon>
        <taxon>Bacillati</taxon>
        <taxon>Bacillota</taxon>
        <taxon>Bacilli</taxon>
        <taxon>Bacillales</taxon>
        <taxon>Paenibacillaceae</taxon>
        <taxon>Paenibacillus</taxon>
    </lineage>
</organism>
<dbReference type="RefSeq" id="WP_094095084.1">
    <property type="nucleotide sequence ID" value="NZ_BMHF01000004.1"/>
</dbReference>
<dbReference type="EMBL" id="BMHF01000004">
    <property type="protein sequence ID" value="GGA31136.1"/>
    <property type="molecule type" value="Genomic_DNA"/>
</dbReference>
<evidence type="ECO:0000256" key="1">
    <source>
        <dbReference type="SAM" id="MobiDB-lite"/>
    </source>
</evidence>
<gene>
    <name evidence="2" type="ORF">GCM10010917_15250</name>
</gene>
<sequence>MSIQEHIEVERSFFYKEVKSVAQSSGGHPHEEQQSCHNGADKKPAERRSHHSEEMKGRIVARLNRIEGQIRGVKGMIEKDTYCDDVLNQIAAIQSALNGVGKLLLEGHMKSCIVERIQEGETEVLDELIVTINKLMK</sequence>
<protein>
    <recommendedName>
        <fullName evidence="4">CsoR family transcriptional regulator</fullName>
    </recommendedName>
</protein>
<dbReference type="CDD" id="cd10152">
    <property type="entry name" value="SaCsoR-like_DUF156"/>
    <property type="match status" value="1"/>
</dbReference>
<dbReference type="Pfam" id="PF02583">
    <property type="entry name" value="Trns_repr_metal"/>
    <property type="match status" value="1"/>
</dbReference>
<feature type="compositionally biased region" description="Basic and acidic residues" evidence="1">
    <location>
        <begin position="28"/>
        <end position="57"/>
    </location>
</feature>
<evidence type="ECO:0008006" key="4">
    <source>
        <dbReference type="Google" id="ProtNLM"/>
    </source>
</evidence>